<name>C0EZL3_9FIRM</name>
<gene>
    <name evidence="1" type="ORF">EUBHAL_02874</name>
</gene>
<proteinExistence type="predicted"/>
<evidence type="ECO:0000313" key="1">
    <source>
        <dbReference type="EMBL" id="EEG35286.1"/>
    </source>
</evidence>
<reference evidence="1 2" key="2">
    <citation type="submission" date="2009-02" db="EMBL/GenBank/DDBJ databases">
        <title>Draft genome sequence of Eubacterium hallii (DSM 3353).</title>
        <authorList>
            <person name="Sudarsanam P."/>
            <person name="Ley R."/>
            <person name="Guruge J."/>
            <person name="Turnbaugh P.J."/>
            <person name="Mahowald M."/>
            <person name="Liep D."/>
            <person name="Gordon J."/>
        </authorList>
    </citation>
    <scope>NUCLEOTIDE SEQUENCE [LARGE SCALE GENOMIC DNA]</scope>
    <source>
        <strain evidence="1 2">DSM 3353</strain>
    </source>
</reference>
<dbReference type="AlphaFoldDB" id="C0EZL3"/>
<dbReference type="Proteomes" id="UP000003174">
    <property type="component" value="Unassembled WGS sequence"/>
</dbReference>
<accession>C0EZL3</accession>
<evidence type="ECO:0000313" key="2">
    <source>
        <dbReference type="Proteomes" id="UP000003174"/>
    </source>
</evidence>
<organism evidence="1 2">
    <name type="scientific">Anaerobutyricum hallii DSM 3353</name>
    <dbReference type="NCBI Taxonomy" id="411469"/>
    <lineage>
        <taxon>Bacteria</taxon>
        <taxon>Bacillati</taxon>
        <taxon>Bacillota</taxon>
        <taxon>Clostridia</taxon>
        <taxon>Lachnospirales</taxon>
        <taxon>Lachnospiraceae</taxon>
        <taxon>Anaerobutyricum</taxon>
    </lineage>
</organism>
<reference evidence="1 2" key="1">
    <citation type="submission" date="2009-01" db="EMBL/GenBank/DDBJ databases">
        <authorList>
            <person name="Fulton L."/>
            <person name="Clifton S."/>
            <person name="Fulton B."/>
            <person name="Xu J."/>
            <person name="Minx P."/>
            <person name="Pepin K.H."/>
            <person name="Johnson M."/>
            <person name="Bhonagiri V."/>
            <person name="Nash W.E."/>
            <person name="Mardis E.R."/>
            <person name="Wilson R.K."/>
        </authorList>
    </citation>
    <scope>NUCLEOTIDE SEQUENCE [LARGE SCALE GENOMIC DNA]</scope>
    <source>
        <strain evidence="1 2">DSM 3353</strain>
    </source>
</reference>
<dbReference type="EMBL" id="ACEP01000137">
    <property type="protein sequence ID" value="EEG35286.1"/>
    <property type="molecule type" value="Genomic_DNA"/>
</dbReference>
<sequence>MLFIQQTCDKVTPFIKKYTLSSYFAHKFSDNSYFDGKSIFPFK</sequence>
<comment type="caution">
    <text evidence="1">The sequence shown here is derived from an EMBL/GenBank/DDBJ whole genome shotgun (WGS) entry which is preliminary data.</text>
</comment>
<protein>
    <submittedName>
        <fullName evidence="1">Uncharacterized protein</fullName>
    </submittedName>
</protein>